<proteinExistence type="predicted"/>
<organism evidence="1 2">
    <name type="scientific">Moraxella bovis</name>
    <dbReference type="NCBI Taxonomy" id="476"/>
    <lineage>
        <taxon>Bacteria</taxon>
        <taxon>Pseudomonadati</taxon>
        <taxon>Pseudomonadota</taxon>
        <taxon>Gammaproteobacteria</taxon>
        <taxon>Moraxellales</taxon>
        <taxon>Moraxellaceae</taxon>
        <taxon>Moraxella</taxon>
    </lineage>
</organism>
<evidence type="ECO:0000313" key="2">
    <source>
        <dbReference type="Proteomes" id="UP000254133"/>
    </source>
</evidence>
<reference evidence="1 2" key="1">
    <citation type="submission" date="2018-06" db="EMBL/GenBank/DDBJ databases">
        <authorList>
            <consortium name="Pathogen Informatics"/>
            <person name="Doyle S."/>
        </authorList>
    </citation>
    <scope>NUCLEOTIDE SEQUENCE [LARGE SCALE GENOMIC DNA]</scope>
    <source>
        <strain evidence="1 2">NCTC9426</strain>
    </source>
</reference>
<dbReference type="AlphaFoldDB" id="A0A378PWJ0"/>
<sequence>MLNMQEAVKKAKFYAKELYADEDIKDLSLEEIHFDDQHDNWKVTLGYNTKRHKIESNARYRTNLAMDYFANLNAEKGERLEMIREYKIFEINAHDGKLITMMIRPL</sequence>
<dbReference type="Proteomes" id="UP000254133">
    <property type="component" value="Unassembled WGS sequence"/>
</dbReference>
<evidence type="ECO:0000313" key="1">
    <source>
        <dbReference type="EMBL" id="STY92941.1"/>
    </source>
</evidence>
<name>A0A378PWJ0_MORBO</name>
<dbReference type="EMBL" id="UGPZ01000003">
    <property type="protein sequence ID" value="STY92941.1"/>
    <property type="molecule type" value="Genomic_DNA"/>
</dbReference>
<dbReference type="RefSeq" id="WP_115369433.1">
    <property type="nucleotide sequence ID" value="NZ_UGPZ01000003.1"/>
</dbReference>
<gene>
    <name evidence="1" type="ORF">NCTC9426_01655</name>
</gene>
<protein>
    <submittedName>
        <fullName evidence="1">Uncharacterized protein</fullName>
    </submittedName>
</protein>
<accession>A0A378PWJ0</accession>